<dbReference type="KEGG" id="pseg:D3H65_23555"/>
<protein>
    <submittedName>
        <fullName evidence="2">Sugar phosphate isomerase/epimerase</fullName>
    </submittedName>
</protein>
<organism evidence="2 3">
    <name type="scientific">Paraflavitalea soli</name>
    <dbReference type="NCBI Taxonomy" id="2315862"/>
    <lineage>
        <taxon>Bacteria</taxon>
        <taxon>Pseudomonadati</taxon>
        <taxon>Bacteroidota</taxon>
        <taxon>Chitinophagia</taxon>
        <taxon>Chitinophagales</taxon>
        <taxon>Chitinophagaceae</taxon>
        <taxon>Paraflavitalea</taxon>
    </lineage>
</organism>
<evidence type="ECO:0000313" key="2">
    <source>
        <dbReference type="EMBL" id="AXY76787.1"/>
    </source>
</evidence>
<dbReference type="Proteomes" id="UP000263900">
    <property type="component" value="Chromosome"/>
</dbReference>
<feature type="domain" description="Xylose isomerase-like TIM barrel" evidence="1">
    <location>
        <begin position="57"/>
        <end position="283"/>
    </location>
</feature>
<dbReference type="InterPro" id="IPR050312">
    <property type="entry name" value="IolE/XylAMocC-like"/>
</dbReference>
<dbReference type="SUPFAM" id="SSF51658">
    <property type="entry name" value="Xylose isomerase-like"/>
    <property type="match status" value="1"/>
</dbReference>
<dbReference type="PANTHER" id="PTHR12110">
    <property type="entry name" value="HYDROXYPYRUVATE ISOMERASE"/>
    <property type="match status" value="1"/>
</dbReference>
<dbReference type="RefSeq" id="WP_119052664.1">
    <property type="nucleotide sequence ID" value="NZ_CP032157.1"/>
</dbReference>
<proteinExistence type="predicted"/>
<keyword evidence="2" id="KW-0413">Isomerase</keyword>
<evidence type="ECO:0000259" key="1">
    <source>
        <dbReference type="Pfam" id="PF01261"/>
    </source>
</evidence>
<dbReference type="Pfam" id="PF01261">
    <property type="entry name" value="AP_endonuc_2"/>
    <property type="match status" value="1"/>
</dbReference>
<dbReference type="OrthoDB" id="9798407at2"/>
<dbReference type="PROSITE" id="PS51318">
    <property type="entry name" value="TAT"/>
    <property type="match status" value="1"/>
</dbReference>
<dbReference type="InterPro" id="IPR006311">
    <property type="entry name" value="TAT_signal"/>
</dbReference>
<sequence>MSYNRRQFLKTGGVFASALAMGSTTDLFAAYKPLKQFGLQLYTLRDELPKDPQGVLKQVASFGYKQIEGYEGSKGIYWGMSNKEFKKFADDLGITMISTHCDINTNFERKAAEAGEIGMKYLISPYIGPQKTLDDYKKFADKFNSLGDICKKNGLRFAYHNHGYTFTAQDGVMPQDTLMQHTNPDTVDFEMDIYWVATPGEDPIAWLKKYPKRFRLCHVKDRQKGANPTQHDASVDLGTGSLDFTKILKEARKQGMEYYIVEQERYEGTTPLKAAATDAVYMKKLSI</sequence>
<gene>
    <name evidence="2" type="ORF">D3H65_23555</name>
</gene>
<dbReference type="GO" id="GO:0016853">
    <property type="term" value="F:isomerase activity"/>
    <property type="evidence" value="ECO:0007669"/>
    <property type="project" value="UniProtKB-KW"/>
</dbReference>
<dbReference type="PANTHER" id="PTHR12110:SF41">
    <property type="entry name" value="INOSOSE DEHYDRATASE"/>
    <property type="match status" value="1"/>
</dbReference>
<reference evidence="2 3" key="1">
    <citation type="submission" date="2018-09" db="EMBL/GenBank/DDBJ databases">
        <title>Genome sequencing of strain 6GH32-13.</title>
        <authorList>
            <person name="Weon H.-Y."/>
            <person name="Heo J."/>
            <person name="Kwon S.-W."/>
        </authorList>
    </citation>
    <scope>NUCLEOTIDE SEQUENCE [LARGE SCALE GENOMIC DNA]</scope>
    <source>
        <strain evidence="2 3">5GH32-13</strain>
    </source>
</reference>
<keyword evidence="3" id="KW-1185">Reference proteome</keyword>
<name>A0A3B7MSF4_9BACT</name>
<dbReference type="EMBL" id="CP032157">
    <property type="protein sequence ID" value="AXY76787.1"/>
    <property type="molecule type" value="Genomic_DNA"/>
</dbReference>
<evidence type="ECO:0000313" key="3">
    <source>
        <dbReference type="Proteomes" id="UP000263900"/>
    </source>
</evidence>
<accession>A0A3B7MSF4</accession>
<dbReference type="AlphaFoldDB" id="A0A3B7MSF4"/>
<dbReference type="InterPro" id="IPR036237">
    <property type="entry name" value="Xyl_isomerase-like_sf"/>
</dbReference>
<dbReference type="InterPro" id="IPR013022">
    <property type="entry name" value="Xyl_isomerase-like_TIM-brl"/>
</dbReference>
<dbReference type="Gene3D" id="3.20.20.150">
    <property type="entry name" value="Divalent-metal-dependent TIM barrel enzymes"/>
    <property type="match status" value="1"/>
</dbReference>